<name>A0AAV0BTR5_PHAPC</name>
<evidence type="ECO:0000313" key="2">
    <source>
        <dbReference type="Proteomes" id="UP001153365"/>
    </source>
</evidence>
<dbReference type="EMBL" id="CALTRL010006230">
    <property type="protein sequence ID" value="CAH7690202.1"/>
    <property type="molecule type" value="Genomic_DNA"/>
</dbReference>
<comment type="caution">
    <text evidence="1">The sequence shown here is derived from an EMBL/GenBank/DDBJ whole genome shotgun (WGS) entry which is preliminary data.</text>
</comment>
<dbReference type="Proteomes" id="UP001153365">
    <property type="component" value="Unassembled WGS sequence"/>
</dbReference>
<accession>A0AAV0BTR5</accession>
<reference evidence="1" key="1">
    <citation type="submission" date="2022-06" db="EMBL/GenBank/DDBJ databases">
        <authorList>
            <consortium name="SYNGENTA / RWTH Aachen University"/>
        </authorList>
    </citation>
    <scope>NUCLEOTIDE SEQUENCE</scope>
</reference>
<gene>
    <name evidence="1" type="ORF">PPACK8108_LOCUS25474</name>
</gene>
<evidence type="ECO:0008006" key="3">
    <source>
        <dbReference type="Google" id="ProtNLM"/>
    </source>
</evidence>
<dbReference type="AlphaFoldDB" id="A0AAV0BTR5"/>
<evidence type="ECO:0000313" key="1">
    <source>
        <dbReference type="EMBL" id="CAH7690202.1"/>
    </source>
</evidence>
<protein>
    <recommendedName>
        <fullName evidence="3">DDE Tnp4 domain-containing protein</fullName>
    </recommendedName>
</protein>
<proteinExistence type="predicted"/>
<keyword evidence="2" id="KW-1185">Reference proteome</keyword>
<organism evidence="1 2">
    <name type="scientific">Phakopsora pachyrhizi</name>
    <name type="common">Asian soybean rust disease fungus</name>
    <dbReference type="NCBI Taxonomy" id="170000"/>
    <lineage>
        <taxon>Eukaryota</taxon>
        <taxon>Fungi</taxon>
        <taxon>Dikarya</taxon>
        <taxon>Basidiomycota</taxon>
        <taxon>Pucciniomycotina</taxon>
        <taxon>Pucciniomycetes</taxon>
        <taxon>Pucciniales</taxon>
        <taxon>Phakopsoraceae</taxon>
        <taxon>Phakopsora</taxon>
    </lineage>
</organism>
<sequence length="135" mass="15499">MVTISTQLAFTNDLPRKILHQEDYFDEGEYLLADLAYASSEVVVPAYWFSTCTTEEKITFNTKLAKSQALLRELQNQLRFKDEMESSIKWVVACIILHNMLANIGDVWEDVFMDDETPETHNTSTDGNTHSTIQM</sequence>